<evidence type="ECO:0000313" key="1">
    <source>
        <dbReference type="EMBL" id="RIA47615.1"/>
    </source>
</evidence>
<name>A0A397PK24_9HYPH</name>
<protein>
    <recommendedName>
        <fullName evidence="3">Amino acid regulated cytosolic protein</fullName>
    </recommendedName>
</protein>
<organism evidence="1 2">
    <name type="scientific">Dichotomicrobium thermohalophilum</name>
    <dbReference type="NCBI Taxonomy" id="933063"/>
    <lineage>
        <taxon>Bacteria</taxon>
        <taxon>Pseudomonadati</taxon>
        <taxon>Pseudomonadota</taxon>
        <taxon>Alphaproteobacteria</taxon>
        <taxon>Hyphomicrobiales</taxon>
        <taxon>Hyphomicrobiaceae</taxon>
        <taxon>Dichotomicrobium</taxon>
    </lineage>
</organism>
<accession>A0A397PK24</accession>
<gene>
    <name evidence="1" type="ORF">BXY53_2173</name>
</gene>
<evidence type="ECO:0008006" key="3">
    <source>
        <dbReference type="Google" id="ProtNLM"/>
    </source>
</evidence>
<reference evidence="1 2" key="1">
    <citation type="submission" date="2018-08" db="EMBL/GenBank/DDBJ databases">
        <title>Genomic Encyclopedia of Archaeal and Bacterial Type Strains, Phase II (KMG-II): from individual species to whole genera.</title>
        <authorList>
            <person name="Goeker M."/>
        </authorList>
    </citation>
    <scope>NUCLEOTIDE SEQUENCE [LARGE SCALE GENOMIC DNA]</scope>
    <source>
        <strain evidence="1 2">DSM 5002</strain>
    </source>
</reference>
<dbReference type="InterPro" id="IPR007413">
    <property type="entry name" value="YcjX-like"/>
</dbReference>
<keyword evidence="2" id="KW-1185">Reference proteome</keyword>
<dbReference type="RefSeq" id="WP_119061985.1">
    <property type="nucleotide sequence ID" value="NZ_QXDF01000002.1"/>
</dbReference>
<comment type="caution">
    <text evidence="1">The sequence shown here is derived from an EMBL/GenBank/DDBJ whole genome shotgun (WGS) entry which is preliminary data.</text>
</comment>
<dbReference type="PIRSF" id="PIRSF019381">
    <property type="entry name" value="YcjX"/>
    <property type="match status" value="1"/>
</dbReference>
<dbReference type="EMBL" id="QXDF01000002">
    <property type="protein sequence ID" value="RIA47615.1"/>
    <property type="molecule type" value="Genomic_DNA"/>
</dbReference>
<dbReference type="AlphaFoldDB" id="A0A397PK24"/>
<dbReference type="Proteomes" id="UP000266273">
    <property type="component" value="Unassembled WGS sequence"/>
</dbReference>
<dbReference type="Pfam" id="PF04317">
    <property type="entry name" value="DUF463"/>
    <property type="match status" value="1"/>
</dbReference>
<dbReference type="PANTHER" id="PTHR38605:SF1">
    <property type="entry name" value="ATPASE"/>
    <property type="match status" value="1"/>
</dbReference>
<sequence length="488" mass="53626">MSLTDFTGKPTDALRNAGALASDLIRPTVRLGVTGLARAGKTVFITSIVHNLLHGGRLPFFDPMAQGRIVRVYLEPQPDDDVPRFAYEDHLAAMTGADRDWPESTRHISELRLTIEYEPEAFWRRQLGPARLHIDIVDYPGEWLLDLALLDMSYETWSRLALEMAERPERAQAAAPFRRFLREVDPSGAQEEAQAREGAQLFTDYLRASRDAALGLVATPGRFLLPGQFEGTPAVTFCPLPPPEGQKPGRGTLWAMMDRRFESYKSAVVRPFFRDHFARLDRQIVLVDVLSALANGAQAMAEVERALARILECFNPGAKSWLELVLGRRIDRVLFAATKADHVHSESHDRLEAILRHMVRAASGRAEGAGADVDAVALAAVRATREAEVRQGGEPLPTVVGCPRAGEQVGGESFDGTREAAIFPGDLPADPAAALAPDFTLTDASGGEFAFVRFRPPKLQRGALGELPPLPHIRLDRALNFLIGDRIA</sequence>
<dbReference type="PANTHER" id="PTHR38605">
    <property type="entry name" value="ATPASE-RELATED"/>
    <property type="match status" value="1"/>
</dbReference>
<dbReference type="OrthoDB" id="9777645at2"/>
<evidence type="ECO:0000313" key="2">
    <source>
        <dbReference type="Proteomes" id="UP000266273"/>
    </source>
</evidence>
<proteinExistence type="predicted"/>